<reference evidence="2 3" key="1">
    <citation type="submission" date="2016-10" db="EMBL/GenBank/DDBJ databases">
        <authorList>
            <person name="Cai Z."/>
        </authorList>
    </citation>
    <scope>NUCLEOTIDE SEQUENCE [LARGE SCALE GENOMIC DNA]</scope>
</reference>
<gene>
    <name evidence="2" type="ORF">BQ4739_LOCUS17660</name>
</gene>
<dbReference type="EMBL" id="FNXT01001281">
    <property type="protein sequence ID" value="SZX77302.1"/>
    <property type="molecule type" value="Genomic_DNA"/>
</dbReference>
<evidence type="ECO:0000313" key="2">
    <source>
        <dbReference type="EMBL" id="SZX77302.1"/>
    </source>
</evidence>
<proteinExistence type="predicted"/>
<protein>
    <submittedName>
        <fullName evidence="2">Uncharacterized protein</fullName>
    </submittedName>
</protein>
<feature type="compositionally biased region" description="Low complexity" evidence="1">
    <location>
        <begin position="28"/>
        <end position="61"/>
    </location>
</feature>
<dbReference type="AlphaFoldDB" id="A0A383WJA6"/>
<accession>A0A383WJA6</accession>
<name>A0A383WJA6_TETOB</name>
<evidence type="ECO:0000256" key="1">
    <source>
        <dbReference type="SAM" id="MobiDB-lite"/>
    </source>
</evidence>
<feature type="compositionally biased region" description="Low complexity" evidence="1">
    <location>
        <begin position="10"/>
        <end position="19"/>
    </location>
</feature>
<keyword evidence="3" id="KW-1185">Reference proteome</keyword>
<feature type="region of interest" description="Disordered" evidence="1">
    <location>
        <begin position="1"/>
        <end position="61"/>
    </location>
</feature>
<evidence type="ECO:0000313" key="3">
    <source>
        <dbReference type="Proteomes" id="UP000256970"/>
    </source>
</evidence>
<sequence length="87" mass="8357">MGAGERSRQPRSSSRQGQPASLQQQQDAGPAGSPAAAAAAGGRAAAGRAAGSPAAAGRATAGRIAAGREAAGRGVDLASSWHCCSCR</sequence>
<dbReference type="Proteomes" id="UP000256970">
    <property type="component" value="Unassembled WGS sequence"/>
</dbReference>
<organism evidence="2 3">
    <name type="scientific">Tetradesmus obliquus</name>
    <name type="common">Green alga</name>
    <name type="synonym">Acutodesmus obliquus</name>
    <dbReference type="NCBI Taxonomy" id="3088"/>
    <lineage>
        <taxon>Eukaryota</taxon>
        <taxon>Viridiplantae</taxon>
        <taxon>Chlorophyta</taxon>
        <taxon>core chlorophytes</taxon>
        <taxon>Chlorophyceae</taxon>
        <taxon>CS clade</taxon>
        <taxon>Sphaeropleales</taxon>
        <taxon>Scenedesmaceae</taxon>
        <taxon>Tetradesmus</taxon>
    </lineage>
</organism>